<gene>
    <name evidence="6" type="ORF">PQJ73_28405</name>
</gene>
<dbReference type="InterPro" id="IPR036388">
    <property type="entry name" value="WH-like_DNA-bd_sf"/>
</dbReference>
<name>A0ABT5JJY1_RHOTP</name>
<accession>A0ABT5JJY1</accession>
<protein>
    <submittedName>
        <fullName evidence="6">LysR family transcriptional regulator</fullName>
    </submittedName>
</protein>
<evidence type="ECO:0000313" key="7">
    <source>
        <dbReference type="Proteomes" id="UP001165652"/>
    </source>
</evidence>
<dbReference type="Gene3D" id="1.10.10.10">
    <property type="entry name" value="Winged helix-like DNA-binding domain superfamily/Winged helix DNA-binding domain"/>
    <property type="match status" value="1"/>
</dbReference>
<feature type="domain" description="HTH lysR-type" evidence="5">
    <location>
        <begin position="1"/>
        <end position="59"/>
    </location>
</feature>
<comment type="caution">
    <text evidence="6">The sequence shown here is derived from an EMBL/GenBank/DDBJ whole genome shotgun (WGS) entry which is preliminary data.</text>
</comment>
<dbReference type="PROSITE" id="PS50931">
    <property type="entry name" value="HTH_LYSR"/>
    <property type="match status" value="1"/>
</dbReference>
<evidence type="ECO:0000313" key="6">
    <source>
        <dbReference type="EMBL" id="MDC7789619.1"/>
    </source>
</evidence>
<dbReference type="PANTHER" id="PTHR30537">
    <property type="entry name" value="HTH-TYPE TRANSCRIPTIONAL REGULATOR"/>
    <property type="match status" value="1"/>
</dbReference>
<evidence type="ECO:0000256" key="1">
    <source>
        <dbReference type="ARBA" id="ARBA00009437"/>
    </source>
</evidence>
<keyword evidence="4" id="KW-0804">Transcription</keyword>
<dbReference type="InterPro" id="IPR058163">
    <property type="entry name" value="LysR-type_TF_proteobact-type"/>
</dbReference>
<dbReference type="RefSeq" id="WP_272780441.1">
    <property type="nucleotide sequence ID" value="NZ_JAQQLI010000081.1"/>
</dbReference>
<evidence type="ECO:0000256" key="4">
    <source>
        <dbReference type="ARBA" id="ARBA00023163"/>
    </source>
</evidence>
<dbReference type="InterPro" id="IPR005119">
    <property type="entry name" value="LysR_subst-bd"/>
</dbReference>
<proteinExistence type="inferred from homology"/>
<dbReference type="Gene3D" id="3.40.190.290">
    <property type="match status" value="1"/>
</dbReference>
<keyword evidence="2" id="KW-0805">Transcription regulation</keyword>
<keyword evidence="7" id="KW-1185">Reference proteome</keyword>
<reference evidence="6" key="1">
    <citation type="journal article" date="2023" name="Microbiol Resour">
        <title>Genome Sequences of Rhodoplanes serenus and Two Thermotolerant Strains, Rhodoplanes tepidamans and 'Rhodoplanes cryptolactis,' Further Refine the Genus.</title>
        <authorList>
            <person name="Rayyan A.A."/>
            <person name="Kyndt J.A."/>
        </authorList>
    </citation>
    <scope>NUCLEOTIDE SEQUENCE</scope>
    <source>
        <strain evidence="6">DSM 9987</strain>
    </source>
</reference>
<comment type="similarity">
    <text evidence="1">Belongs to the LysR transcriptional regulatory family.</text>
</comment>
<dbReference type="EMBL" id="JAQQLI010000081">
    <property type="protein sequence ID" value="MDC7789619.1"/>
    <property type="molecule type" value="Genomic_DNA"/>
</dbReference>
<dbReference type="PANTHER" id="PTHR30537:SF3">
    <property type="entry name" value="TRANSCRIPTIONAL REGULATORY PROTEIN"/>
    <property type="match status" value="1"/>
</dbReference>
<dbReference type="SUPFAM" id="SSF46785">
    <property type="entry name" value="Winged helix' DNA-binding domain"/>
    <property type="match status" value="1"/>
</dbReference>
<keyword evidence="3" id="KW-0238">DNA-binding</keyword>
<dbReference type="SUPFAM" id="SSF53850">
    <property type="entry name" value="Periplasmic binding protein-like II"/>
    <property type="match status" value="1"/>
</dbReference>
<dbReference type="Pfam" id="PF00126">
    <property type="entry name" value="HTH_1"/>
    <property type="match status" value="1"/>
</dbReference>
<dbReference type="PRINTS" id="PR00039">
    <property type="entry name" value="HTHLYSR"/>
</dbReference>
<evidence type="ECO:0000259" key="5">
    <source>
        <dbReference type="PROSITE" id="PS50931"/>
    </source>
</evidence>
<dbReference type="Proteomes" id="UP001165652">
    <property type="component" value="Unassembled WGS sequence"/>
</dbReference>
<evidence type="ECO:0000256" key="2">
    <source>
        <dbReference type="ARBA" id="ARBA00023015"/>
    </source>
</evidence>
<dbReference type="InterPro" id="IPR036390">
    <property type="entry name" value="WH_DNA-bd_sf"/>
</dbReference>
<organism evidence="6 7">
    <name type="scientific">Rhodoplanes tepidamans</name>
    <name type="common">Rhodoplanes cryptolactis</name>
    <dbReference type="NCBI Taxonomy" id="200616"/>
    <lineage>
        <taxon>Bacteria</taxon>
        <taxon>Pseudomonadati</taxon>
        <taxon>Pseudomonadota</taxon>
        <taxon>Alphaproteobacteria</taxon>
        <taxon>Hyphomicrobiales</taxon>
        <taxon>Nitrobacteraceae</taxon>
        <taxon>Rhodoplanes</taxon>
    </lineage>
</organism>
<dbReference type="InterPro" id="IPR000847">
    <property type="entry name" value="LysR_HTH_N"/>
</dbReference>
<evidence type="ECO:0000256" key="3">
    <source>
        <dbReference type="ARBA" id="ARBA00023125"/>
    </source>
</evidence>
<dbReference type="Pfam" id="PF03466">
    <property type="entry name" value="LysR_substrate"/>
    <property type="match status" value="1"/>
</dbReference>
<reference evidence="6" key="2">
    <citation type="submission" date="2023-02" db="EMBL/GenBank/DDBJ databases">
        <authorList>
            <person name="Rayyan A."/>
            <person name="Meyer T."/>
            <person name="Kyndt J.A."/>
        </authorList>
    </citation>
    <scope>NUCLEOTIDE SEQUENCE</scope>
    <source>
        <strain evidence="6">DSM 9987</strain>
    </source>
</reference>
<sequence length="307" mass="32769">MDTIAAIRSLVAACDTGSLSGAARRLGISQPAVSQQIAAWEQSLGLVLLVRGRDGIRPTEAGRLAASHGAEVLARLSQMQDALAALQAVPEGRLGLSCALLMAQSVLVPVLADLRRSHPKLKIDLHAGDEPVDLAEAGLDLAIQAATGGAGSGTVRKLAEVELCLVASRLYLDRVGRPGTLDDLRRLDYVQYRDDPDETTIVFADGDTAPVTLAFAAQMPHLLLHAVQNHLGFAKAPRFLVADLLARGEVEIILPERRLAPKLLYLIRAPGLAASRRVGLFVDRVVDELARTPHIRLAPDLRPSTTT</sequence>